<protein>
    <submittedName>
        <fullName evidence="1">Uncharacterized protein</fullName>
    </submittedName>
</protein>
<sequence length="45" mass="5295">MVGYKWLGTDHPTTVYMSRRLDSTPKQGRELQVTNELLEWEVMTP</sequence>
<organism evidence="1 2">
    <name type="scientific">Limnospira indica PCC 8005</name>
    <dbReference type="NCBI Taxonomy" id="376219"/>
    <lineage>
        <taxon>Bacteria</taxon>
        <taxon>Bacillati</taxon>
        <taxon>Cyanobacteriota</taxon>
        <taxon>Cyanophyceae</taxon>
        <taxon>Oscillatoriophycideae</taxon>
        <taxon>Oscillatoriales</taxon>
        <taxon>Sirenicapillariaceae</taxon>
        <taxon>Limnospira</taxon>
    </lineage>
</organism>
<keyword evidence="2" id="KW-1185">Reference proteome</keyword>
<reference evidence="1 2" key="1">
    <citation type="submission" date="2014-02" db="EMBL/GenBank/DDBJ databases">
        <authorList>
            <person name="Genoscope - CEA"/>
        </authorList>
    </citation>
    <scope>NUCLEOTIDE SEQUENCE [LARGE SCALE GENOMIC DNA]</scope>
    <source>
        <strain evidence="1 2">PCC 8005</strain>
    </source>
</reference>
<name>A0A9P1KGU5_9CYAN</name>
<gene>
    <name evidence="1" type="ORF">ARTHRO_40433</name>
</gene>
<proteinExistence type="predicted"/>
<dbReference type="AlphaFoldDB" id="A0A9P1KGU5"/>
<dbReference type="Proteomes" id="UP000032946">
    <property type="component" value="Chromosome"/>
</dbReference>
<accession>A0A9P1KGU5</accession>
<evidence type="ECO:0000313" key="2">
    <source>
        <dbReference type="Proteomes" id="UP000032946"/>
    </source>
</evidence>
<evidence type="ECO:0000313" key="1">
    <source>
        <dbReference type="EMBL" id="CDM96027.1"/>
    </source>
</evidence>
<dbReference type="EMBL" id="FO818640">
    <property type="protein sequence ID" value="CDM96027.1"/>
    <property type="molecule type" value="Genomic_DNA"/>
</dbReference>